<organism evidence="2 8">
    <name type="scientific">Phocaeicola plebeius</name>
    <dbReference type="NCBI Taxonomy" id="310297"/>
    <lineage>
        <taxon>Bacteria</taxon>
        <taxon>Pseudomonadati</taxon>
        <taxon>Bacteroidota</taxon>
        <taxon>Bacteroidia</taxon>
        <taxon>Bacteroidales</taxon>
        <taxon>Bacteroidaceae</taxon>
        <taxon>Phocaeicola</taxon>
    </lineage>
</organism>
<gene>
    <name evidence="5" type="ORF">DW653_07495</name>
    <name evidence="4" type="ORF">DWY14_16760</name>
    <name evidence="6" type="ORF">DWZ34_15425</name>
    <name evidence="3" type="ORF">DXC17_07710</name>
    <name evidence="2" type="ORF">DXD04_08695</name>
</gene>
<dbReference type="RefSeq" id="WP_117672650.1">
    <property type="nucleotide sequence ID" value="NZ_CABOGR010000014.1"/>
</dbReference>
<protein>
    <submittedName>
        <fullName evidence="2">Uncharacterized protein</fullName>
    </submittedName>
</protein>
<dbReference type="Proteomes" id="UP000285109">
    <property type="component" value="Unassembled WGS sequence"/>
</dbReference>
<evidence type="ECO:0000313" key="8">
    <source>
        <dbReference type="Proteomes" id="UP000260862"/>
    </source>
</evidence>
<dbReference type="AlphaFoldDB" id="A0A3E4N1J5"/>
<dbReference type="Proteomes" id="UP000285750">
    <property type="component" value="Unassembled WGS sequence"/>
</dbReference>
<dbReference type="GO" id="GO:0003677">
    <property type="term" value="F:DNA binding"/>
    <property type="evidence" value="ECO:0007669"/>
    <property type="project" value="InterPro"/>
</dbReference>
<evidence type="ECO:0000313" key="11">
    <source>
        <dbReference type="Proteomes" id="UP000285750"/>
    </source>
</evidence>
<dbReference type="EMBL" id="QSQT01000014">
    <property type="protein sequence ID" value="RGK55867.1"/>
    <property type="molecule type" value="Genomic_DNA"/>
</dbReference>
<keyword evidence="1" id="KW-0175">Coiled coil</keyword>
<evidence type="ECO:0000313" key="3">
    <source>
        <dbReference type="EMBL" id="RGM40564.1"/>
    </source>
</evidence>
<keyword evidence="8" id="KW-1185">Reference proteome</keyword>
<accession>A0A3E4N1J5</accession>
<dbReference type="InterPro" id="IPR016032">
    <property type="entry name" value="Sig_transdc_resp-reg_C-effctor"/>
</dbReference>
<dbReference type="Proteomes" id="UP000260862">
    <property type="component" value="Unassembled WGS sequence"/>
</dbReference>
<evidence type="ECO:0000313" key="4">
    <source>
        <dbReference type="EMBL" id="RGS01881.1"/>
    </source>
</evidence>
<dbReference type="GO" id="GO:0006355">
    <property type="term" value="P:regulation of DNA-templated transcription"/>
    <property type="evidence" value="ECO:0007669"/>
    <property type="project" value="InterPro"/>
</dbReference>
<evidence type="ECO:0000313" key="2">
    <source>
        <dbReference type="EMBL" id="RGK55867.1"/>
    </source>
</evidence>
<dbReference type="Proteomes" id="UP000283485">
    <property type="component" value="Unassembled WGS sequence"/>
</dbReference>
<evidence type="ECO:0000313" key="6">
    <source>
        <dbReference type="EMBL" id="RHM92734.1"/>
    </source>
</evidence>
<dbReference type="SUPFAM" id="SSF46894">
    <property type="entry name" value="C-terminal effector domain of the bipartite response regulators"/>
    <property type="match status" value="1"/>
</dbReference>
<evidence type="ECO:0000313" key="5">
    <source>
        <dbReference type="EMBL" id="RHF91279.1"/>
    </source>
</evidence>
<dbReference type="EMBL" id="QRHQ01000011">
    <property type="protein sequence ID" value="RHF91279.1"/>
    <property type="molecule type" value="Genomic_DNA"/>
</dbReference>
<dbReference type="Proteomes" id="UP000260780">
    <property type="component" value="Unassembled WGS sequence"/>
</dbReference>
<evidence type="ECO:0000313" key="9">
    <source>
        <dbReference type="Proteomes" id="UP000283485"/>
    </source>
</evidence>
<reference evidence="7 8" key="1">
    <citation type="submission" date="2018-08" db="EMBL/GenBank/DDBJ databases">
        <title>A genome reference for cultivated species of the human gut microbiota.</title>
        <authorList>
            <person name="Zou Y."/>
            <person name="Xue W."/>
            <person name="Luo G."/>
        </authorList>
    </citation>
    <scope>NUCLEOTIDE SEQUENCE [LARGE SCALE GENOMIC DNA]</scope>
    <source>
        <strain evidence="4 11">AF24-16AC</strain>
        <strain evidence="6 10">AF31-28B-AC</strain>
        <strain evidence="5 9">AM23-23</strain>
        <strain evidence="3 7">OM08-14</strain>
        <strain evidence="2 8">TF10-3AC</strain>
    </source>
</reference>
<dbReference type="EMBL" id="QSTF01000015">
    <property type="protein sequence ID" value="RGM40564.1"/>
    <property type="molecule type" value="Genomic_DNA"/>
</dbReference>
<dbReference type="STRING" id="310297.BHV76_00315"/>
<proteinExistence type="predicted"/>
<evidence type="ECO:0000313" key="10">
    <source>
        <dbReference type="Proteomes" id="UP000285109"/>
    </source>
</evidence>
<comment type="caution">
    <text evidence="2">The sequence shown here is derived from an EMBL/GenBank/DDBJ whole genome shotgun (WGS) entry which is preliminary data.</text>
</comment>
<dbReference type="EMBL" id="QRQK01000040">
    <property type="protein sequence ID" value="RHM92734.1"/>
    <property type="molecule type" value="Genomic_DNA"/>
</dbReference>
<feature type="coiled-coil region" evidence="1">
    <location>
        <begin position="20"/>
        <end position="47"/>
    </location>
</feature>
<sequence length="158" mass="18814">MNRLKKTYEKRNATQPKMNHKSHIQHIQTLTNEMEQLREREHRLAERLISEQPLINELRHSPRFIKETDKSCLAALVDDVYNNFTSRLTTRFPNLTEMDIQYCILIKLHFTVSQIAVLSAISPTSVYQQKSRMKKRIQTLEPELFTDGETLDEWLNEW</sequence>
<evidence type="ECO:0000256" key="1">
    <source>
        <dbReference type="SAM" id="Coils"/>
    </source>
</evidence>
<name>A0A3E4N1J5_9BACT</name>
<evidence type="ECO:0000313" key="7">
    <source>
        <dbReference type="Proteomes" id="UP000260780"/>
    </source>
</evidence>
<dbReference type="EMBL" id="QRUY01000063">
    <property type="protein sequence ID" value="RGS01881.1"/>
    <property type="molecule type" value="Genomic_DNA"/>
</dbReference>